<dbReference type="GO" id="GO:0003676">
    <property type="term" value="F:nucleic acid binding"/>
    <property type="evidence" value="ECO:0007669"/>
    <property type="project" value="InterPro"/>
</dbReference>
<evidence type="ECO:0000313" key="6">
    <source>
        <dbReference type="Proteomes" id="UP000371977"/>
    </source>
</evidence>
<dbReference type="EMBL" id="SDGZ01000013">
    <property type="protein sequence ID" value="TYC49838.1"/>
    <property type="molecule type" value="Genomic_DNA"/>
</dbReference>
<reference evidence="5 6" key="1">
    <citation type="submission" date="2019-01" db="EMBL/GenBank/DDBJ databases">
        <title>Weissella sp. nov., a novel lactic acid bacterium isolated from animal feces.</title>
        <authorList>
            <person name="Wang L.-T."/>
        </authorList>
    </citation>
    <scope>NUCLEOTIDE SEQUENCE [LARGE SCALE GENOMIC DNA]</scope>
    <source>
        <strain evidence="5 6">8H-2</strain>
    </source>
</reference>
<dbReference type="RefSeq" id="WP_148622397.1">
    <property type="nucleotide sequence ID" value="NZ_SDGZ01000013.1"/>
</dbReference>
<proteinExistence type="predicted"/>
<feature type="domain" description="CSD" evidence="4">
    <location>
        <begin position="3"/>
        <end position="67"/>
    </location>
</feature>
<dbReference type="AlphaFoldDB" id="A0A6C2C7C0"/>
<evidence type="ECO:0000256" key="3">
    <source>
        <dbReference type="RuleBase" id="RU000408"/>
    </source>
</evidence>
<dbReference type="Pfam" id="PF00313">
    <property type="entry name" value="CSD"/>
    <property type="match status" value="1"/>
</dbReference>
<dbReference type="InterPro" id="IPR019844">
    <property type="entry name" value="CSD_CS"/>
</dbReference>
<dbReference type="PRINTS" id="PR00050">
    <property type="entry name" value="COLDSHOCK"/>
</dbReference>
<evidence type="ECO:0000256" key="1">
    <source>
        <dbReference type="ARBA" id="ARBA00004496"/>
    </source>
</evidence>
<dbReference type="PROSITE" id="PS00352">
    <property type="entry name" value="CSD_1"/>
    <property type="match status" value="1"/>
</dbReference>
<accession>A0A6C2C7C0</accession>
<keyword evidence="6" id="KW-1185">Reference proteome</keyword>
<dbReference type="Gene3D" id="2.40.50.140">
    <property type="entry name" value="Nucleic acid-binding proteins"/>
    <property type="match status" value="1"/>
</dbReference>
<dbReference type="InterPro" id="IPR011129">
    <property type="entry name" value="CSD"/>
</dbReference>
<dbReference type="InterPro" id="IPR012156">
    <property type="entry name" value="Cold_shock_CspA"/>
</dbReference>
<comment type="subcellular location">
    <subcellularLocation>
        <location evidence="1 3">Cytoplasm</location>
    </subcellularLocation>
</comment>
<dbReference type="PROSITE" id="PS51857">
    <property type="entry name" value="CSD_2"/>
    <property type="match status" value="1"/>
</dbReference>
<dbReference type="InterPro" id="IPR012340">
    <property type="entry name" value="NA-bd_OB-fold"/>
</dbReference>
<dbReference type="OrthoDB" id="9805039at2"/>
<dbReference type="Proteomes" id="UP000371977">
    <property type="component" value="Unassembled WGS sequence"/>
</dbReference>
<dbReference type="SUPFAM" id="SSF50249">
    <property type="entry name" value="Nucleic acid-binding proteins"/>
    <property type="match status" value="1"/>
</dbReference>
<protein>
    <submittedName>
        <fullName evidence="5">Cold-shock protein</fullName>
    </submittedName>
</protein>
<dbReference type="GO" id="GO:0005737">
    <property type="term" value="C:cytoplasm"/>
    <property type="evidence" value="ECO:0007669"/>
    <property type="project" value="UniProtKB-SubCell"/>
</dbReference>
<dbReference type="PIRSF" id="PIRSF002599">
    <property type="entry name" value="Cold_shock_A"/>
    <property type="match status" value="1"/>
</dbReference>
<keyword evidence="2" id="KW-0963">Cytoplasm</keyword>
<name>A0A6C2C7C0_9LACO</name>
<evidence type="ECO:0000259" key="4">
    <source>
        <dbReference type="PROSITE" id="PS51857"/>
    </source>
</evidence>
<sequence length="72" mass="7804">MQKIDGIVRAWNSESGFGFIEVKNEDDVFVHFSGIETPGVRDLIPGSEVKLMVVAGVRGPQATGVEVVDDEE</sequence>
<evidence type="ECO:0000313" key="5">
    <source>
        <dbReference type="EMBL" id="TYC49838.1"/>
    </source>
</evidence>
<comment type="caution">
    <text evidence="5">The sequence shown here is derived from an EMBL/GenBank/DDBJ whole genome shotgun (WGS) entry which is preliminary data.</text>
</comment>
<dbReference type="InterPro" id="IPR002059">
    <property type="entry name" value="CSP_DNA-bd"/>
</dbReference>
<organism evidence="5 6">
    <name type="scientific">Weissella muntiaci</name>
    <dbReference type="NCBI Taxonomy" id="2508881"/>
    <lineage>
        <taxon>Bacteria</taxon>
        <taxon>Bacillati</taxon>
        <taxon>Bacillota</taxon>
        <taxon>Bacilli</taxon>
        <taxon>Lactobacillales</taxon>
        <taxon>Lactobacillaceae</taxon>
        <taxon>Weissella</taxon>
    </lineage>
</organism>
<evidence type="ECO:0000256" key="2">
    <source>
        <dbReference type="ARBA" id="ARBA00022490"/>
    </source>
</evidence>
<gene>
    <name evidence="5" type="ORF">ESZ50_04410</name>
</gene>
<dbReference type="SMART" id="SM00357">
    <property type="entry name" value="CSP"/>
    <property type="match status" value="1"/>
</dbReference>